<feature type="domain" description="PAS" evidence="15">
    <location>
        <begin position="11"/>
        <end position="63"/>
    </location>
</feature>
<dbReference type="Proteomes" id="UP000198858">
    <property type="component" value="Chromosome I"/>
</dbReference>
<dbReference type="SUPFAM" id="SSF47384">
    <property type="entry name" value="Homodimeric domain of signal transducing histidine kinase"/>
    <property type="match status" value="1"/>
</dbReference>
<evidence type="ECO:0000256" key="5">
    <source>
        <dbReference type="ARBA" id="ARBA00022553"/>
    </source>
</evidence>
<sequence length="671" mass="76475">MSNNKKYKTVLFESAEELYHDAPCGYVSFSNDGIVYNINQTLLDWLGYEREEILGKKKIFDFFKMGGRLYFETHFFPLIRMQGFANEINFEIQKKDKTSFAALINVKEIKGSKTEENRYRASVFDISDRTKYEQELFNAKIRAEKNAKEKAQFLATISHEIRTPLNGVLGIGNLLAKTPLDSKQKEYVDILRLSSQNLLGLVNNLLDLSKLEAQSVLIEKKPFAIRTLVKTITHTFEIRCKEKGIQLLTQVDSNIPNYIVGDPIKLNQVLTNLVGNAIKFTCDGFVKVFLDLETFHENQLELKFTIQDTGIGIPKNKVASIFEEFAQADNQVSGEPKGTGLGLSISQKILQLHGSEIKVKSKLGHGSKFFFTINYERYTGSKQVKKEIDTNKRKKEKLARSKILIVEDNAINIFVISEYLNDWKIKFDTANNGQQAIEAVKANNYDIVLMDIHMPVIDGFEAASTIRNLNLDKQPVILALSATSRENIQSELDRAGIDDFISKPFGPGDLHMVISNYIITQGERKKNIKKYESINDADNFKNDLEFSQKSFNLTRLVKMANGKPIFLKKFISNTSKAFADYLDEFLQAAELTDSKQISELIHKSTMSTYFIQSDRLIQLLKECQSYFDDKSISETKIKSKIDETIAEFNKIIMGLREIDPNDLIPNEQSRS</sequence>
<comment type="subcellular location">
    <subcellularLocation>
        <location evidence="2">Cell membrane</location>
        <topology evidence="2">Multi-pass membrane protein</topology>
    </subcellularLocation>
</comment>
<evidence type="ECO:0000256" key="6">
    <source>
        <dbReference type="ARBA" id="ARBA00022692"/>
    </source>
</evidence>
<evidence type="ECO:0000259" key="13">
    <source>
        <dbReference type="PROSITE" id="PS50109"/>
    </source>
</evidence>
<dbReference type="PANTHER" id="PTHR45339:SF1">
    <property type="entry name" value="HYBRID SIGNAL TRANSDUCTION HISTIDINE KINASE J"/>
    <property type="match status" value="1"/>
</dbReference>
<evidence type="ECO:0000256" key="12">
    <source>
        <dbReference type="PROSITE-ProRule" id="PRU00169"/>
    </source>
</evidence>
<dbReference type="Gene3D" id="3.30.565.10">
    <property type="entry name" value="Histidine kinase-like ATPase, C-terminal domain"/>
    <property type="match status" value="1"/>
</dbReference>
<dbReference type="InterPro" id="IPR004358">
    <property type="entry name" value="Sig_transdc_His_kin-like_C"/>
</dbReference>
<evidence type="ECO:0000259" key="14">
    <source>
        <dbReference type="PROSITE" id="PS50110"/>
    </source>
</evidence>
<evidence type="ECO:0000259" key="15">
    <source>
        <dbReference type="PROSITE" id="PS50112"/>
    </source>
</evidence>
<keyword evidence="6" id="KW-0812">Transmembrane</keyword>
<dbReference type="SMART" id="SM00387">
    <property type="entry name" value="HATPase_c"/>
    <property type="match status" value="1"/>
</dbReference>
<evidence type="ECO:0000256" key="2">
    <source>
        <dbReference type="ARBA" id="ARBA00004651"/>
    </source>
</evidence>
<dbReference type="InterPro" id="IPR036097">
    <property type="entry name" value="HisK_dim/P_sf"/>
</dbReference>
<name>A0A1H1KWL6_9FLAO</name>
<evidence type="ECO:0000256" key="7">
    <source>
        <dbReference type="ARBA" id="ARBA00022741"/>
    </source>
</evidence>
<accession>A0A1H1KWL6</accession>
<dbReference type="PRINTS" id="PR00344">
    <property type="entry name" value="BCTRLSENSOR"/>
</dbReference>
<comment type="catalytic activity">
    <reaction evidence="1">
        <text>ATP + protein L-histidine = ADP + protein N-phospho-L-histidine.</text>
        <dbReference type="EC" id="2.7.13.3"/>
    </reaction>
</comment>
<dbReference type="InterPro" id="IPR036641">
    <property type="entry name" value="HPT_dom_sf"/>
</dbReference>
<dbReference type="InterPro" id="IPR011006">
    <property type="entry name" value="CheY-like_superfamily"/>
</dbReference>
<dbReference type="SUPFAM" id="SSF55785">
    <property type="entry name" value="PYP-like sensor domain (PAS domain)"/>
    <property type="match status" value="1"/>
</dbReference>
<keyword evidence="4" id="KW-1003">Cell membrane</keyword>
<dbReference type="FunFam" id="3.30.565.10:FF:000010">
    <property type="entry name" value="Sensor histidine kinase RcsC"/>
    <property type="match status" value="1"/>
</dbReference>
<evidence type="ECO:0000256" key="1">
    <source>
        <dbReference type="ARBA" id="ARBA00000085"/>
    </source>
</evidence>
<dbReference type="PROSITE" id="PS50110">
    <property type="entry name" value="RESPONSE_REGULATORY"/>
    <property type="match status" value="1"/>
</dbReference>
<dbReference type="SUPFAM" id="SSF55874">
    <property type="entry name" value="ATPase domain of HSP90 chaperone/DNA topoisomerase II/histidine kinase"/>
    <property type="match status" value="1"/>
</dbReference>
<keyword evidence="8" id="KW-0067">ATP-binding</keyword>
<dbReference type="CDD" id="cd17546">
    <property type="entry name" value="REC_hyHK_CKI1_RcsC-like"/>
    <property type="match status" value="1"/>
</dbReference>
<dbReference type="SUPFAM" id="SSF52172">
    <property type="entry name" value="CheY-like"/>
    <property type="match status" value="1"/>
</dbReference>
<dbReference type="RefSeq" id="WP_089661026.1">
    <property type="nucleotide sequence ID" value="NZ_LT629745.1"/>
</dbReference>
<evidence type="ECO:0000256" key="9">
    <source>
        <dbReference type="ARBA" id="ARBA00022989"/>
    </source>
</evidence>
<keyword evidence="17" id="KW-1185">Reference proteome</keyword>
<dbReference type="InterPro" id="IPR000014">
    <property type="entry name" value="PAS"/>
</dbReference>
<dbReference type="PROSITE" id="PS50109">
    <property type="entry name" value="HIS_KIN"/>
    <property type="match status" value="1"/>
</dbReference>
<keyword evidence="5 12" id="KW-0597">Phosphoprotein</keyword>
<dbReference type="AlphaFoldDB" id="A0A1H1KWL6"/>
<dbReference type="GO" id="GO:0005524">
    <property type="term" value="F:ATP binding"/>
    <property type="evidence" value="ECO:0007669"/>
    <property type="project" value="UniProtKB-KW"/>
</dbReference>
<dbReference type="CDD" id="cd00082">
    <property type="entry name" value="HisKA"/>
    <property type="match status" value="1"/>
</dbReference>
<evidence type="ECO:0000313" key="16">
    <source>
        <dbReference type="EMBL" id="SDR66704.1"/>
    </source>
</evidence>
<feature type="modified residue" description="4-aspartylphosphate" evidence="12">
    <location>
        <position position="451"/>
    </location>
</feature>
<dbReference type="SMART" id="SM00091">
    <property type="entry name" value="PAS"/>
    <property type="match status" value="1"/>
</dbReference>
<dbReference type="Pfam" id="PF02518">
    <property type="entry name" value="HATPase_c"/>
    <property type="match status" value="1"/>
</dbReference>
<evidence type="ECO:0000256" key="10">
    <source>
        <dbReference type="ARBA" id="ARBA00023012"/>
    </source>
</evidence>
<dbReference type="EMBL" id="LT629745">
    <property type="protein sequence ID" value="SDR66704.1"/>
    <property type="molecule type" value="Genomic_DNA"/>
</dbReference>
<dbReference type="Gene3D" id="1.10.287.130">
    <property type="match status" value="1"/>
</dbReference>
<dbReference type="GO" id="GO:0005886">
    <property type="term" value="C:plasma membrane"/>
    <property type="evidence" value="ECO:0007669"/>
    <property type="project" value="UniProtKB-SubCell"/>
</dbReference>
<dbReference type="Pfam" id="PF00512">
    <property type="entry name" value="HisKA"/>
    <property type="match status" value="1"/>
</dbReference>
<protein>
    <recommendedName>
        <fullName evidence="3">histidine kinase</fullName>
        <ecNumber evidence="3">2.7.13.3</ecNumber>
    </recommendedName>
</protein>
<dbReference type="Pfam" id="PF13426">
    <property type="entry name" value="PAS_9"/>
    <property type="match status" value="1"/>
</dbReference>
<keyword evidence="7" id="KW-0547">Nucleotide-binding</keyword>
<organism evidence="16 17">
    <name type="scientific">Christiangramia echinicola</name>
    <dbReference type="NCBI Taxonomy" id="279359"/>
    <lineage>
        <taxon>Bacteria</taxon>
        <taxon>Pseudomonadati</taxon>
        <taxon>Bacteroidota</taxon>
        <taxon>Flavobacteriia</taxon>
        <taxon>Flavobacteriales</taxon>
        <taxon>Flavobacteriaceae</taxon>
        <taxon>Christiangramia</taxon>
    </lineage>
</organism>
<dbReference type="InterPro" id="IPR005467">
    <property type="entry name" value="His_kinase_dom"/>
</dbReference>
<dbReference type="SMART" id="SM00448">
    <property type="entry name" value="REC"/>
    <property type="match status" value="1"/>
</dbReference>
<dbReference type="InterPro" id="IPR036890">
    <property type="entry name" value="HATPase_C_sf"/>
</dbReference>
<keyword evidence="10" id="KW-0902">Two-component regulatory system</keyword>
<evidence type="ECO:0000256" key="8">
    <source>
        <dbReference type="ARBA" id="ARBA00022840"/>
    </source>
</evidence>
<keyword evidence="9" id="KW-1133">Transmembrane helix</keyword>
<dbReference type="InterPro" id="IPR003661">
    <property type="entry name" value="HisK_dim/P_dom"/>
</dbReference>
<dbReference type="PROSITE" id="PS50112">
    <property type="entry name" value="PAS"/>
    <property type="match status" value="1"/>
</dbReference>
<feature type="domain" description="Response regulatory" evidence="14">
    <location>
        <begin position="402"/>
        <end position="518"/>
    </location>
</feature>
<dbReference type="STRING" id="1250231.SAMN04488552_0314"/>
<dbReference type="InterPro" id="IPR035965">
    <property type="entry name" value="PAS-like_dom_sf"/>
</dbReference>
<evidence type="ECO:0000256" key="4">
    <source>
        <dbReference type="ARBA" id="ARBA00022475"/>
    </source>
</evidence>
<feature type="domain" description="Histidine kinase" evidence="13">
    <location>
        <begin position="156"/>
        <end position="377"/>
    </location>
</feature>
<reference evidence="16 17" key="1">
    <citation type="submission" date="2016-10" db="EMBL/GenBank/DDBJ databases">
        <authorList>
            <person name="Varghese N."/>
            <person name="Submissions S."/>
        </authorList>
    </citation>
    <scope>NUCLEOTIDE SEQUENCE [LARGE SCALE GENOMIC DNA]</scope>
    <source>
        <strain evidence="16 17">Mar_2010_102</strain>
    </source>
</reference>
<dbReference type="NCBIfam" id="TIGR00229">
    <property type="entry name" value="sensory_box"/>
    <property type="match status" value="1"/>
</dbReference>
<dbReference type="InterPro" id="IPR001789">
    <property type="entry name" value="Sig_transdc_resp-reg_receiver"/>
</dbReference>
<dbReference type="InterPro" id="IPR003594">
    <property type="entry name" value="HATPase_dom"/>
</dbReference>
<dbReference type="SUPFAM" id="SSF47226">
    <property type="entry name" value="Histidine-containing phosphotransfer domain, HPT domain"/>
    <property type="match status" value="1"/>
</dbReference>
<gene>
    <name evidence="16" type="ORF">SAMN04488552_0314</name>
</gene>
<evidence type="ECO:0000256" key="3">
    <source>
        <dbReference type="ARBA" id="ARBA00012438"/>
    </source>
</evidence>
<dbReference type="Pfam" id="PF00072">
    <property type="entry name" value="Response_reg"/>
    <property type="match status" value="1"/>
</dbReference>
<dbReference type="PANTHER" id="PTHR45339">
    <property type="entry name" value="HYBRID SIGNAL TRANSDUCTION HISTIDINE KINASE J"/>
    <property type="match status" value="1"/>
</dbReference>
<evidence type="ECO:0000256" key="11">
    <source>
        <dbReference type="ARBA" id="ARBA00023136"/>
    </source>
</evidence>
<keyword evidence="11" id="KW-0472">Membrane</keyword>
<evidence type="ECO:0000313" key="17">
    <source>
        <dbReference type="Proteomes" id="UP000198858"/>
    </source>
</evidence>
<dbReference type="SMART" id="SM00388">
    <property type="entry name" value="HisKA"/>
    <property type="match status" value="1"/>
</dbReference>
<dbReference type="CDD" id="cd00130">
    <property type="entry name" value="PAS"/>
    <property type="match status" value="1"/>
</dbReference>
<dbReference type="EC" id="2.7.13.3" evidence="3"/>
<dbReference type="Gene3D" id="3.30.450.20">
    <property type="entry name" value="PAS domain"/>
    <property type="match status" value="1"/>
</dbReference>
<dbReference type="GO" id="GO:0000155">
    <property type="term" value="F:phosphorelay sensor kinase activity"/>
    <property type="evidence" value="ECO:0007669"/>
    <property type="project" value="InterPro"/>
</dbReference>
<proteinExistence type="predicted"/>
<dbReference type="CDD" id="cd16922">
    <property type="entry name" value="HATPase_EvgS-ArcB-TorS-like"/>
    <property type="match status" value="1"/>
</dbReference>
<dbReference type="Gene3D" id="3.40.50.2300">
    <property type="match status" value="1"/>
</dbReference>